<evidence type="ECO:0000313" key="2">
    <source>
        <dbReference type="EnsemblFungi" id="EJT79502"/>
    </source>
</evidence>
<reference evidence="1" key="2">
    <citation type="submission" date="2010-07" db="EMBL/GenBank/DDBJ databases">
        <authorList>
            <consortium name="The Broad Institute Genome Sequencing Platform"/>
            <consortium name="Broad Institute Genome Sequencing Center for Infectious Disease"/>
            <person name="Ma L.-J."/>
            <person name="Dead R."/>
            <person name="Young S."/>
            <person name="Zeng Q."/>
            <person name="Koehrsen M."/>
            <person name="Alvarado L."/>
            <person name="Berlin A."/>
            <person name="Chapman S.B."/>
            <person name="Chen Z."/>
            <person name="Freedman E."/>
            <person name="Gellesch M."/>
            <person name="Goldberg J."/>
            <person name="Griggs A."/>
            <person name="Gujja S."/>
            <person name="Heilman E.R."/>
            <person name="Heiman D."/>
            <person name="Hepburn T."/>
            <person name="Howarth C."/>
            <person name="Jen D."/>
            <person name="Larson L."/>
            <person name="Mehta T."/>
            <person name="Neiman D."/>
            <person name="Pearson M."/>
            <person name="Roberts A."/>
            <person name="Saif S."/>
            <person name="Shea T."/>
            <person name="Shenoy N."/>
            <person name="Sisk P."/>
            <person name="Stolte C."/>
            <person name="Sykes S."/>
            <person name="Walk T."/>
            <person name="White J."/>
            <person name="Yandava C."/>
            <person name="Haas B."/>
            <person name="Nusbaum C."/>
            <person name="Birren B."/>
        </authorList>
    </citation>
    <scope>NUCLEOTIDE SEQUENCE</scope>
    <source>
        <strain evidence="1">R3-111a-1</strain>
    </source>
</reference>
<evidence type="ECO:0000313" key="3">
    <source>
        <dbReference type="Proteomes" id="UP000006039"/>
    </source>
</evidence>
<dbReference type="EnsemblFungi" id="EJT79502">
    <property type="protein sequence ID" value="EJT79502"/>
    <property type="gene ID" value="GGTG_04586"/>
</dbReference>
<dbReference type="RefSeq" id="XP_009220647.1">
    <property type="nucleotide sequence ID" value="XM_009222383.1"/>
</dbReference>
<sequence length="132" mass="14255">MSSTKDHQVAADGVAALLSSLGLSPRVKAYRNSTWYTVTKEAITKGRHTVPGLGTEDLHAHPARMLRTGAAPGRCLPSTRRQQQGCGDGYYRIKGTVGGKDTWAIYLCVSCASKEAIRVPYGRWVKSPPPVT</sequence>
<dbReference type="EMBL" id="GL385396">
    <property type="protein sequence ID" value="EJT79502.1"/>
    <property type="molecule type" value="Genomic_DNA"/>
</dbReference>
<dbReference type="Proteomes" id="UP000006039">
    <property type="component" value="Unassembled WGS sequence"/>
</dbReference>
<proteinExistence type="predicted"/>
<dbReference type="HOGENOM" id="CLU_1917197_0_0_1"/>
<reference evidence="3" key="1">
    <citation type="submission" date="2010-07" db="EMBL/GenBank/DDBJ databases">
        <title>The genome sequence of Gaeumannomyces graminis var. tritici strain R3-111a-1.</title>
        <authorList>
            <consortium name="The Broad Institute Genome Sequencing Platform"/>
            <person name="Ma L.-J."/>
            <person name="Dead R."/>
            <person name="Young S."/>
            <person name="Zeng Q."/>
            <person name="Koehrsen M."/>
            <person name="Alvarado L."/>
            <person name="Berlin A."/>
            <person name="Chapman S.B."/>
            <person name="Chen Z."/>
            <person name="Freedman E."/>
            <person name="Gellesch M."/>
            <person name="Goldberg J."/>
            <person name="Griggs A."/>
            <person name="Gujja S."/>
            <person name="Heilman E.R."/>
            <person name="Heiman D."/>
            <person name="Hepburn T."/>
            <person name="Howarth C."/>
            <person name="Jen D."/>
            <person name="Larson L."/>
            <person name="Mehta T."/>
            <person name="Neiman D."/>
            <person name="Pearson M."/>
            <person name="Roberts A."/>
            <person name="Saif S."/>
            <person name="Shea T."/>
            <person name="Shenoy N."/>
            <person name="Sisk P."/>
            <person name="Stolte C."/>
            <person name="Sykes S."/>
            <person name="Walk T."/>
            <person name="White J."/>
            <person name="Yandava C."/>
            <person name="Haas B."/>
            <person name="Nusbaum C."/>
            <person name="Birren B."/>
        </authorList>
    </citation>
    <scope>NUCLEOTIDE SEQUENCE [LARGE SCALE GENOMIC DNA]</scope>
    <source>
        <strain evidence="3">R3-111a-1</strain>
    </source>
</reference>
<dbReference type="VEuPathDB" id="FungiDB:GGTG_04586"/>
<reference evidence="2" key="5">
    <citation type="submission" date="2018-04" db="UniProtKB">
        <authorList>
            <consortium name="EnsemblFungi"/>
        </authorList>
    </citation>
    <scope>IDENTIFICATION</scope>
    <source>
        <strain evidence="2">R3-111a-1</strain>
    </source>
</reference>
<dbReference type="AlphaFoldDB" id="J3NTI6"/>
<gene>
    <name evidence="2" type="primary">20345044</name>
    <name evidence="1" type="ORF">GGTG_04586</name>
</gene>
<organism evidence="1">
    <name type="scientific">Gaeumannomyces tritici (strain R3-111a-1)</name>
    <name type="common">Wheat and barley take-all root rot fungus</name>
    <name type="synonym">Gaeumannomyces graminis var. tritici</name>
    <dbReference type="NCBI Taxonomy" id="644352"/>
    <lineage>
        <taxon>Eukaryota</taxon>
        <taxon>Fungi</taxon>
        <taxon>Dikarya</taxon>
        <taxon>Ascomycota</taxon>
        <taxon>Pezizomycotina</taxon>
        <taxon>Sordariomycetes</taxon>
        <taxon>Sordariomycetidae</taxon>
        <taxon>Magnaporthales</taxon>
        <taxon>Magnaporthaceae</taxon>
        <taxon>Gaeumannomyces</taxon>
    </lineage>
</organism>
<reference evidence="1" key="3">
    <citation type="submission" date="2010-09" db="EMBL/GenBank/DDBJ databases">
        <title>Annotation of Gaeumannomyces graminis var. tritici R3-111a-1.</title>
        <authorList>
            <consortium name="The Broad Institute Genome Sequencing Platform"/>
            <person name="Ma L.-J."/>
            <person name="Dead R."/>
            <person name="Young S.K."/>
            <person name="Zeng Q."/>
            <person name="Gargeya S."/>
            <person name="Fitzgerald M."/>
            <person name="Haas B."/>
            <person name="Abouelleil A."/>
            <person name="Alvarado L."/>
            <person name="Arachchi H.M."/>
            <person name="Berlin A."/>
            <person name="Brown A."/>
            <person name="Chapman S.B."/>
            <person name="Chen Z."/>
            <person name="Dunbar C."/>
            <person name="Freedman E."/>
            <person name="Gearin G."/>
            <person name="Gellesch M."/>
            <person name="Goldberg J."/>
            <person name="Griggs A."/>
            <person name="Gujja S."/>
            <person name="Heiman D."/>
            <person name="Howarth C."/>
            <person name="Larson L."/>
            <person name="Lui A."/>
            <person name="MacDonald P.J.P."/>
            <person name="Mehta T."/>
            <person name="Montmayeur A."/>
            <person name="Murphy C."/>
            <person name="Neiman D."/>
            <person name="Pearson M."/>
            <person name="Priest M."/>
            <person name="Roberts A."/>
            <person name="Saif S."/>
            <person name="Shea T."/>
            <person name="Shenoy N."/>
            <person name="Sisk P."/>
            <person name="Stolte C."/>
            <person name="Sykes S."/>
            <person name="Yandava C."/>
            <person name="Wortman J."/>
            <person name="Nusbaum C."/>
            <person name="Birren B."/>
        </authorList>
    </citation>
    <scope>NUCLEOTIDE SEQUENCE</scope>
    <source>
        <strain evidence="1">R3-111a-1</strain>
    </source>
</reference>
<dbReference type="GeneID" id="20345044"/>
<reference evidence="2" key="4">
    <citation type="journal article" date="2015" name="G3 (Bethesda)">
        <title>Genome sequences of three phytopathogenic species of the Magnaporthaceae family of fungi.</title>
        <authorList>
            <person name="Okagaki L.H."/>
            <person name="Nunes C.C."/>
            <person name="Sailsbery J."/>
            <person name="Clay B."/>
            <person name="Brown D."/>
            <person name="John T."/>
            <person name="Oh Y."/>
            <person name="Young N."/>
            <person name="Fitzgerald M."/>
            <person name="Haas B.J."/>
            <person name="Zeng Q."/>
            <person name="Young S."/>
            <person name="Adiconis X."/>
            <person name="Fan L."/>
            <person name="Levin J.Z."/>
            <person name="Mitchell T.K."/>
            <person name="Okubara P.A."/>
            <person name="Farman M.L."/>
            <person name="Kohn L.M."/>
            <person name="Birren B."/>
            <person name="Ma L.-J."/>
            <person name="Dean R.A."/>
        </authorList>
    </citation>
    <scope>NUCLEOTIDE SEQUENCE</scope>
    <source>
        <strain evidence="2">R3-111a-1</strain>
    </source>
</reference>
<accession>J3NTI6</accession>
<evidence type="ECO:0000313" key="1">
    <source>
        <dbReference type="EMBL" id="EJT79502.1"/>
    </source>
</evidence>
<protein>
    <submittedName>
        <fullName evidence="1 2">Uncharacterized protein</fullName>
    </submittedName>
</protein>
<keyword evidence="3" id="KW-1185">Reference proteome</keyword>
<name>J3NTI6_GAET3</name>